<name>A0A511DPE2_9PSEU</name>
<evidence type="ECO:0000259" key="2">
    <source>
        <dbReference type="PROSITE" id="PS51186"/>
    </source>
</evidence>
<dbReference type="CDD" id="cd04301">
    <property type="entry name" value="NAT_SF"/>
    <property type="match status" value="1"/>
</dbReference>
<dbReference type="RefSeq" id="WP_147115209.1">
    <property type="nucleotide sequence ID" value="NZ_BJVJ01000105.1"/>
</dbReference>
<gene>
    <name evidence="3" type="ORF">PSU4_56500</name>
</gene>
<dbReference type="PANTHER" id="PTHR43441:SF10">
    <property type="entry name" value="ACETYLTRANSFERASE"/>
    <property type="match status" value="1"/>
</dbReference>
<dbReference type="OrthoDB" id="2061990at2"/>
<accession>A0A511DPE2</accession>
<organism evidence="3 4">
    <name type="scientific">Pseudonocardia sulfidoxydans NBRC 16205</name>
    <dbReference type="NCBI Taxonomy" id="1223511"/>
    <lineage>
        <taxon>Bacteria</taxon>
        <taxon>Bacillati</taxon>
        <taxon>Actinomycetota</taxon>
        <taxon>Actinomycetes</taxon>
        <taxon>Pseudonocardiales</taxon>
        <taxon>Pseudonocardiaceae</taxon>
        <taxon>Pseudonocardia</taxon>
    </lineage>
</organism>
<dbReference type="InterPro" id="IPR016181">
    <property type="entry name" value="Acyl_CoA_acyltransferase"/>
</dbReference>
<feature type="domain" description="N-acetyltransferase" evidence="2">
    <location>
        <begin position="19"/>
        <end position="182"/>
    </location>
</feature>
<dbReference type="Pfam" id="PF13302">
    <property type="entry name" value="Acetyltransf_3"/>
    <property type="match status" value="1"/>
</dbReference>
<proteinExistence type="predicted"/>
<protein>
    <submittedName>
        <fullName evidence="3">N-acetyltransferase</fullName>
    </submittedName>
</protein>
<dbReference type="SUPFAM" id="SSF55729">
    <property type="entry name" value="Acyl-CoA N-acyltransferases (Nat)"/>
    <property type="match status" value="1"/>
</dbReference>
<keyword evidence="3" id="KW-0808">Transferase</keyword>
<dbReference type="GO" id="GO:1990189">
    <property type="term" value="F:protein N-terminal-serine acetyltransferase activity"/>
    <property type="evidence" value="ECO:0007669"/>
    <property type="project" value="TreeGrafter"/>
</dbReference>
<dbReference type="GO" id="GO:0005737">
    <property type="term" value="C:cytoplasm"/>
    <property type="evidence" value="ECO:0007669"/>
    <property type="project" value="TreeGrafter"/>
</dbReference>
<reference evidence="3 4" key="1">
    <citation type="submission" date="2019-07" db="EMBL/GenBank/DDBJ databases">
        <title>Whole genome shotgun sequence of Pseudonocardia sulfidoxydans NBRC 16205.</title>
        <authorList>
            <person name="Hosoyama A."/>
            <person name="Uohara A."/>
            <person name="Ohji S."/>
            <person name="Ichikawa N."/>
        </authorList>
    </citation>
    <scope>NUCLEOTIDE SEQUENCE [LARGE SCALE GENOMIC DNA]</scope>
    <source>
        <strain evidence="3 4">NBRC 16205</strain>
    </source>
</reference>
<keyword evidence="4" id="KW-1185">Reference proteome</keyword>
<evidence type="ECO:0000313" key="4">
    <source>
        <dbReference type="Proteomes" id="UP000321685"/>
    </source>
</evidence>
<dbReference type="PANTHER" id="PTHR43441">
    <property type="entry name" value="RIBOSOMAL-PROTEIN-SERINE ACETYLTRANSFERASE"/>
    <property type="match status" value="1"/>
</dbReference>
<dbReference type="AlphaFoldDB" id="A0A511DPE2"/>
<dbReference type="Gene3D" id="3.40.630.30">
    <property type="match status" value="1"/>
</dbReference>
<dbReference type="Proteomes" id="UP000321685">
    <property type="component" value="Unassembled WGS sequence"/>
</dbReference>
<evidence type="ECO:0000256" key="1">
    <source>
        <dbReference type="SAM" id="MobiDB-lite"/>
    </source>
</evidence>
<dbReference type="InterPro" id="IPR051908">
    <property type="entry name" value="Ribosomal_N-acetyltransferase"/>
</dbReference>
<feature type="region of interest" description="Disordered" evidence="1">
    <location>
        <begin position="184"/>
        <end position="207"/>
    </location>
</feature>
<evidence type="ECO:0000313" key="3">
    <source>
        <dbReference type="EMBL" id="GEL26696.1"/>
    </source>
</evidence>
<dbReference type="GO" id="GO:0008999">
    <property type="term" value="F:protein-N-terminal-alanine acetyltransferase activity"/>
    <property type="evidence" value="ECO:0007669"/>
    <property type="project" value="TreeGrafter"/>
</dbReference>
<dbReference type="PROSITE" id="PS51186">
    <property type="entry name" value="GNAT"/>
    <property type="match status" value="1"/>
</dbReference>
<dbReference type="EMBL" id="BJVJ01000105">
    <property type="protein sequence ID" value="GEL26696.1"/>
    <property type="molecule type" value="Genomic_DNA"/>
</dbReference>
<dbReference type="InterPro" id="IPR000182">
    <property type="entry name" value="GNAT_dom"/>
</dbReference>
<comment type="caution">
    <text evidence="3">The sequence shown here is derived from an EMBL/GenBank/DDBJ whole genome shotgun (WGS) entry which is preliminary data.</text>
</comment>
<sequence>MDLRTVDLRAGPRLDADGCVLRAFRDDDVPLVLAASADPSITRVTTVPPCADEYAARTWIRLQHARVVDGVGLPFAIADAVTDEALGQVGLWFSGVGAGRARVGYWVPAAHRGRGITRRALRALCPWAFEGGVERLELYVEPHNLASHHVAEGAGFHWEGLLRAWETVGAQRRDMVMYSRLPSDPATPWRATPRASNASGPSPARGR</sequence>